<reference evidence="2 3" key="1">
    <citation type="submission" date="2015-10" db="EMBL/GenBank/DDBJ databases">
        <title>Draft Genome Sequence of Chlorobium limicola strain Frasassi Growing under Artificial Lighting in the Frasassi Cave System.</title>
        <authorList>
            <person name="Mansor M."/>
            <person name="Macalady J."/>
        </authorList>
    </citation>
    <scope>NUCLEOTIDE SEQUENCE [LARGE SCALE GENOMIC DNA]</scope>
    <source>
        <strain evidence="2 3">Frasassi</strain>
    </source>
</reference>
<dbReference type="Proteomes" id="UP000053937">
    <property type="component" value="Unassembled WGS sequence"/>
</dbReference>
<sequence>MVLPQSALRVKQNQNEKSGNASRFAGFFVSILFFCKKKSYRTSLSFFSSILSGSWPASAEKRKSASISPRVSRFTSDDPHEKEEKSGYSTDKLFP</sequence>
<evidence type="ECO:0000313" key="3">
    <source>
        <dbReference type="Proteomes" id="UP000053937"/>
    </source>
</evidence>
<evidence type="ECO:0000256" key="1">
    <source>
        <dbReference type="SAM" id="MobiDB-lite"/>
    </source>
</evidence>
<accession>A0A117MQS5</accession>
<keyword evidence="3" id="KW-1185">Reference proteome</keyword>
<dbReference type="EMBL" id="LMBR01000080">
    <property type="protein sequence ID" value="KUL30697.1"/>
    <property type="molecule type" value="Genomic_DNA"/>
</dbReference>
<protein>
    <submittedName>
        <fullName evidence="2">Uncharacterized protein</fullName>
    </submittedName>
</protein>
<comment type="caution">
    <text evidence="2">The sequence shown here is derived from an EMBL/GenBank/DDBJ whole genome shotgun (WGS) entry which is preliminary data.</text>
</comment>
<feature type="compositionally biased region" description="Basic and acidic residues" evidence="1">
    <location>
        <begin position="75"/>
        <end position="86"/>
    </location>
</feature>
<feature type="region of interest" description="Disordered" evidence="1">
    <location>
        <begin position="54"/>
        <end position="95"/>
    </location>
</feature>
<organism evidence="2 3">
    <name type="scientific">Chlorobium limicola</name>
    <dbReference type="NCBI Taxonomy" id="1092"/>
    <lineage>
        <taxon>Bacteria</taxon>
        <taxon>Pseudomonadati</taxon>
        <taxon>Chlorobiota</taxon>
        <taxon>Chlorobiia</taxon>
        <taxon>Chlorobiales</taxon>
        <taxon>Chlorobiaceae</taxon>
        <taxon>Chlorobium/Pelodictyon group</taxon>
        <taxon>Chlorobium</taxon>
    </lineage>
</organism>
<evidence type="ECO:0000313" key="2">
    <source>
        <dbReference type="EMBL" id="KUL30697.1"/>
    </source>
</evidence>
<gene>
    <name evidence="2" type="ORF">ASB62_03660</name>
</gene>
<dbReference type="AlphaFoldDB" id="A0A117MQS5"/>
<proteinExistence type="predicted"/>
<name>A0A117MQS5_CHLLI</name>